<name>A0A2W7RDS0_9BACT</name>
<protein>
    <submittedName>
        <fullName evidence="1">Uncharacterized protein</fullName>
    </submittedName>
</protein>
<evidence type="ECO:0000313" key="1">
    <source>
        <dbReference type="EMBL" id="PZX48895.1"/>
    </source>
</evidence>
<reference evidence="1 2" key="1">
    <citation type="submission" date="2018-06" db="EMBL/GenBank/DDBJ databases">
        <title>Genomic Encyclopedia of Archaeal and Bacterial Type Strains, Phase II (KMG-II): from individual species to whole genera.</title>
        <authorList>
            <person name="Goeker M."/>
        </authorList>
    </citation>
    <scope>NUCLEOTIDE SEQUENCE [LARGE SCALE GENOMIC DNA]</scope>
    <source>
        <strain evidence="1 2">DSM 19830</strain>
    </source>
</reference>
<sequence>MKTTEKKLTQYFLTTLILIGASYCNEKQEWSPSTPIYSEINEIIQVGGTTELSAKILRGGNSKIIEYGFLIAQDQDPAFIPYKAIKVSITGDIKDNFTMTANLEEPSMYSARAYIKSKTGHYYSPVIEFFYTGSSIETSMEITSPKYVYFGDSVRVKFNSTDLSKSQYYAEINGTSAEIVQIEDNYFKFTIPDSINFNLEQDLGNIPPYNDDGIIIRIAYMTKDGLITKHKRFNFTEPIFYNVYDTIPEFPLDENWVIKGDFMKDAFIKVKITDANEYLEIVSATDTLITVKPSEGLDAEHPSFTIYIRGKEYVNNFLTYDQGDGWF</sequence>
<dbReference type="Proteomes" id="UP000248882">
    <property type="component" value="Unassembled WGS sequence"/>
</dbReference>
<comment type="caution">
    <text evidence="1">The sequence shown here is derived from an EMBL/GenBank/DDBJ whole genome shotgun (WGS) entry which is preliminary data.</text>
</comment>
<organism evidence="1 2">
    <name type="scientific">Algoriphagus chordae</name>
    <dbReference type="NCBI Taxonomy" id="237019"/>
    <lineage>
        <taxon>Bacteria</taxon>
        <taxon>Pseudomonadati</taxon>
        <taxon>Bacteroidota</taxon>
        <taxon>Cytophagia</taxon>
        <taxon>Cytophagales</taxon>
        <taxon>Cyclobacteriaceae</taxon>
        <taxon>Algoriphagus</taxon>
    </lineage>
</organism>
<gene>
    <name evidence="1" type="ORF">LV85_03385</name>
</gene>
<keyword evidence="2" id="KW-1185">Reference proteome</keyword>
<accession>A0A2W7RDS0</accession>
<dbReference type="EMBL" id="QKZT01000017">
    <property type="protein sequence ID" value="PZX48895.1"/>
    <property type="molecule type" value="Genomic_DNA"/>
</dbReference>
<dbReference type="OrthoDB" id="818416at2"/>
<evidence type="ECO:0000313" key="2">
    <source>
        <dbReference type="Proteomes" id="UP000248882"/>
    </source>
</evidence>
<proteinExistence type="predicted"/>
<dbReference type="RefSeq" id="WP_111321561.1">
    <property type="nucleotide sequence ID" value="NZ_QKZT01000017.1"/>
</dbReference>
<dbReference type="AlphaFoldDB" id="A0A2W7RDS0"/>